<dbReference type="OrthoDB" id="5860790at2759"/>
<protein>
    <submittedName>
        <fullName evidence="2">Uncharacterized protein</fullName>
    </submittedName>
</protein>
<dbReference type="GO" id="GO:0003676">
    <property type="term" value="F:nucleic acid binding"/>
    <property type="evidence" value="ECO:0007669"/>
    <property type="project" value="InterPro"/>
</dbReference>
<dbReference type="AlphaFoldDB" id="A0A8S1HUJ7"/>
<gene>
    <name evidence="2" type="ORF">CAUJ_LOCUS14874</name>
</gene>
<name>A0A8S1HUJ7_9PELO</name>
<reference evidence="2" key="1">
    <citation type="submission" date="2020-10" db="EMBL/GenBank/DDBJ databases">
        <authorList>
            <person name="Kikuchi T."/>
        </authorList>
    </citation>
    <scope>NUCLEOTIDE SEQUENCE</scope>
    <source>
        <strain evidence="2">NKZ352</strain>
    </source>
</reference>
<evidence type="ECO:0000313" key="2">
    <source>
        <dbReference type="EMBL" id="CAD6198969.1"/>
    </source>
</evidence>
<feature type="region of interest" description="Disordered" evidence="1">
    <location>
        <begin position="379"/>
        <end position="401"/>
    </location>
</feature>
<sequence length="401" mass="45922">MLYSTTACPIGKSLVRRVAQDELLTVMQGIRKNTAQQYILDGTGCYRFKLNETSVEKHQTLRSPPTKSDPKFLKTSRRTPSYEQFIGPQRHKNERLQFARSNMATDWNKIIFSDEKKYNLDGPYGYAHYWRDLRKDPMYFSKRNFGGGSLMVWAAFCGNRDDYQQLLAQHLLPYLRRRRRANMILPTRQCICSREQLHIGLVCGQERGSSGLARVQVYANAKQYTTVNDLKRAIRAEWDGLDKSFVSMSMTSEDYALLNGSAVSTVASETSVLRTPARYLPSLCVVVSAAFCTVLCYSIARFVPFLGAVFTFFGALWLREWFRLHGSSLTRSPRAAINVTCVLRDNPDYIPYYTLGWLFGEKYKPYIFGCCDPLQGNNRTADEETSSSPRNSKEAREVMKK</sequence>
<dbReference type="Gene3D" id="3.30.420.10">
    <property type="entry name" value="Ribonuclease H-like superfamily/Ribonuclease H"/>
    <property type="match status" value="1"/>
</dbReference>
<dbReference type="Proteomes" id="UP000835052">
    <property type="component" value="Unassembled WGS sequence"/>
</dbReference>
<keyword evidence="3" id="KW-1185">Reference proteome</keyword>
<evidence type="ECO:0000256" key="1">
    <source>
        <dbReference type="SAM" id="MobiDB-lite"/>
    </source>
</evidence>
<evidence type="ECO:0000313" key="3">
    <source>
        <dbReference type="Proteomes" id="UP000835052"/>
    </source>
</evidence>
<organism evidence="2 3">
    <name type="scientific">Caenorhabditis auriculariae</name>
    <dbReference type="NCBI Taxonomy" id="2777116"/>
    <lineage>
        <taxon>Eukaryota</taxon>
        <taxon>Metazoa</taxon>
        <taxon>Ecdysozoa</taxon>
        <taxon>Nematoda</taxon>
        <taxon>Chromadorea</taxon>
        <taxon>Rhabditida</taxon>
        <taxon>Rhabditina</taxon>
        <taxon>Rhabditomorpha</taxon>
        <taxon>Rhabditoidea</taxon>
        <taxon>Rhabditidae</taxon>
        <taxon>Peloderinae</taxon>
        <taxon>Caenorhabditis</taxon>
    </lineage>
</organism>
<feature type="compositionally biased region" description="Basic and acidic residues" evidence="1">
    <location>
        <begin position="391"/>
        <end position="401"/>
    </location>
</feature>
<dbReference type="EMBL" id="CAJGYM010000146">
    <property type="protein sequence ID" value="CAD6198969.1"/>
    <property type="molecule type" value="Genomic_DNA"/>
</dbReference>
<comment type="caution">
    <text evidence="2">The sequence shown here is derived from an EMBL/GenBank/DDBJ whole genome shotgun (WGS) entry which is preliminary data.</text>
</comment>
<proteinExistence type="predicted"/>
<dbReference type="InterPro" id="IPR036397">
    <property type="entry name" value="RNaseH_sf"/>
</dbReference>
<accession>A0A8S1HUJ7</accession>